<dbReference type="EMBL" id="CP006939">
    <property type="protein sequence ID" value="AHC14016.1"/>
    <property type="molecule type" value="Genomic_DNA"/>
</dbReference>
<dbReference type="PANTHER" id="PTHR47354:SF5">
    <property type="entry name" value="PROTEIN RFBI"/>
    <property type="match status" value="1"/>
</dbReference>
<dbReference type="CDD" id="cd00322">
    <property type="entry name" value="FNR_like"/>
    <property type="match status" value="1"/>
</dbReference>
<dbReference type="SUPFAM" id="SSF52343">
    <property type="entry name" value="Ferredoxin reductase-like, C-terminal NADP-linked domain"/>
    <property type="match status" value="1"/>
</dbReference>
<evidence type="ECO:0000313" key="1">
    <source>
        <dbReference type="EMBL" id="AHC14016.1"/>
    </source>
</evidence>
<dbReference type="InterPro" id="IPR039261">
    <property type="entry name" value="FNR_nucleotide-bd"/>
</dbReference>
<protein>
    <submittedName>
        <fullName evidence="1">Flavodoxin reductases (Ferredoxin-NADPH reductases) family 1</fullName>
    </submittedName>
</protein>
<dbReference type="GO" id="GO:0016491">
    <property type="term" value="F:oxidoreductase activity"/>
    <property type="evidence" value="ECO:0007669"/>
    <property type="project" value="TreeGrafter"/>
</dbReference>
<dbReference type="InterPro" id="IPR050415">
    <property type="entry name" value="MRET"/>
</dbReference>
<dbReference type="STRING" id="1307761.L21SP2_0587"/>
<dbReference type="SUPFAM" id="SSF63380">
    <property type="entry name" value="Riboflavin synthase domain-like"/>
    <property type="match status" value="1"/>
</dbReference>
<dbReference type="AlphaFoldDB" id="V5WFU6"/>
<dbReference type="PANTHER" id="PTHR47354">
    <property type="entry name" value="NADH OXIDOREDUCTASE HCR"/>
    <property type="match status" value="1"/>
</dbReference>
<sequence>MSTLLKKILKLISRSVRRLFGLPPVRMYQQRIDSIENEFGQCFTYYLSPLSARDEVRFIPGQYTHVKAPGSPFAKQYIRHLSFASLPGQPLVFSMDLSSSSEFKEAFRKVKPGAVIELFKTKGAFTLSGLDRSHHAVFIAGGIGVTPIRSLILEIERRKAEIPSSPPSYEFVHVGKNYLYHGQLESGISARYIDRKDVPQTIESLAESDSLQKRYYISGPHEFVSDLSSMLIAAGVSAERIKMEDFSH</sequence>
<keyword evidence="2" id="KW-1185">Reference proteome</keyword>
<dbReference type="KEGG" id="slr:L21SP2_0587"/>
<dbReference type="PRINTS" id="PR00410">
    <property type="entry name" value="PHEHYDRXLASE"/>
</dbReference>
<gene>
    <name evidence="1" type="ORF">L21SP2_0587</name>
</gene>
<reference evidence="1 2" key="1">
    <citation type="journal article" date="2015" name="Stand. Genomic Sci.">
        <title>Complete genome sequence and description of Salinispira pacifica gen. nov., sp. nov., a novel spirochaete isolated form a hypersaline microbial mat.</title>
        <authorList>
            <person name="Ben Hania W."/>
            <person name="Joseph M."/>
            <person name="Schumann P."/>
            <person name="Bunk B."/>
            <person name="Fiebig A."/>
            <person name="Sproer C."/>
            <person name="Klenk H.P."/>
            <person name="Fardeau M.L."/>
            <person name="Spring S."/>
        </authorList>
    </citation>
    <scope>NUCLEOTIDE SEQUENCE [LARGE SCALE GENOMIC DNA]</scope>
    <source>
        <strain evidence="1 2">L21-RPul-D2</strain>
    </source>
</reference>
<organism evidence="1 2">
    <name type="scientific">Salinispira pacifica</name>
    <dbReference type="NCBI Taxonomy" id="1307761"/>
    <lineage>
        <taxon>Bacteria</taxon>
        <taxon>Pseudomonadati</taxon>
        <taxon>Spirochaetota</taxon>
        <taxon>Spirochaetia</taxon>
        <taxon>Spirochaetales</taxon>
        <taxon>Spirochaetaceae</taxon>
        <taxon>Salinispira</taxon>
    </lineage>
</organism>
<dbReference type="HOGENOM" id="CLU_003827_7_3_12"/>
<accession>V5WFU6</accession>
<name>V5WFU6_9SPIO</name>
<dbReference type="Proteomes" id="UP000018680">
    <property type="component" value="Chromosome"/>
</dbReference>
<dbReference type="OrthoDB" id="9801223at2"/>
<proteinExistence type="predicted"/>
<dbReference type="Gene3D" id="3.40.50.80">
    <property type="entry name" value="Nucleotide-binding domain of ferredoxin-NADP reductase (FNR) module"/>
    <property type="match status" value="2"/>
</dbReference>
<evidence type="ECO:0000313" key="2">
    <source>
        <dbReference type="Proteomes" id="UP000018680"/>
    </source>
</evidence>
<dbReference type="RefSeq" id="WP_024266948.1">
    <property type="nucleotide sequence ID" value="NC_023035.1"/>
</dbReference>
<dbReference type="eggNOG" id="COG1018">
    <property type="taxonomic scope" value="Bacteria"/>
</dbReference>
<dbReference type="Gene3D" id="2.40.30.10">
    <property type="entry name" value="Translation factors"/>
    <property type="match status" value="1"/>
</dbReference>
<dbReference type="InterPro" id="IPR017938">
    <property type="entry name" value="Riboflavin_synthase-like_b-brl"/>
</dbReference>